<dbReference type="Pfam" id="PF22456">
    <property type="entry name" value="PqqF-like_C_4"/>
    <property type="match status" value="1"/>
</dbReference>
<dbReference type="GO" id="GO:0051603">
    <property type="term" value="P:proteolysis involved in protein catabolic process"/>
    <property type="evidence" value="ECO:0007669"/>
    <property type="project" value="TreeGrafter"/>
</dbReference>
<evidence type="ECO:0000256" key="8">
    <source>
        <dbReference type="RuleBase" id="RU004447"/>
    </source>
</evidence>
<dbReference type="GO" id="GO:0043171">
    <property type="term" value="P:peptide catabolic process"/>
    <property type="evidence" value="ECO:0007669"/>
    <property type="project" value="TreeGrafter"/>
</dbReference>
<accession>A0A166E757</accession>
<dbReference type="PANTHER" id="PTHR43690">
    <property type="entry name" value="NARDILYSIN"/>
    <property type="match status" value="1"/>
</dbReference>
<feature type="domain" description="Peptidase M16 N-terminal" evidence="10">
    <location>
        <begin position="53"/>
        <end position="188"/>
    </location>
</feature>
<evidence type="ECO:0000256" key="3">
    <source>
        <dbReference type="ARBA" id="ARBA00022670"/>
    </source>
</evidence>
<feature type="domain" description="Peptidase M16 middle/third" evidence="12">
    <location>
        <begin position="454"/>
        <end position="740"/>
    </location>
</feature>
<protein>
    <recommendedName>
        <fullName evidence="16">Insulin-degrading enzyme</fullName>
    </recommendedName>
</protein>
<dbReference type="PANTHER" id="PTHR43690:SF18">
    <property type="entry name" value="INSULIN-DEGRADING ENZYME-RELATED"/>
    <property type="match status" value="1"/>
</dbReference>
<keyword evidence="15" id="KW-1185">Reference proteome</keyword>
<evidence type="ECO:0000313" key="14">
    <source>
        <dbReference type="EMBL" id="KZT39275.1"/>
    </source>
</evidence>
<dbReference type="InterPro" id="IPR054734">
    <property type="entry name" value="PqqF-like_C_4"/>
</dbReference>
<dbReference type="Pfam" id="PF16187">
    <property type="entry name" value="Peptidase_M16_M"/>
    <property type="match status" value="1"/>
</dbReference>
<feature type="domain" description="Coenzyme PQQ synthesis protein F-like C-terminal lobe" evidence="13">
    <location>
        <begin position="847"/>
        <end position="945"/>
    </location>
</feature>
<feature type="compositionally biased region" description="Low complexity" evidence="9">
    <location>
        <begin position="233"/>
        <end position="255"/>
    </location>
</feature>
<evidence type="ECO:0000256" key="6">
    <source>
        <dbReference type="ARBA" id="ARBA00022833"/>
    </source>
</evidence>
<evidence type="ECO:0000256" key="5">
    <source>
        <dbReference type="ARBA" id="ARBA00022801"/>
    </source>
</evidence>
<comment type="cofactor">
    <cofactor evidence="1">
        <name>Zn(2+)</name>
        <dbReference type="ChEBI" id="CHEBI:29105"/>
    </cofactor>
</comment>
<keyword evidence="4" id="KW-0479">Metal-binding</keyword>
<dbReference type="InterPro" id="IPR050626">
    <property type="entry name" value="Peptidase_M16"/>
</dbReference>
<keyword evidence="6" id="KW-0862">Zinc</keyword>
<dbReference type="Pfam" id="PF05193">
    <property type="entry name" value="Peptidase_M16_C"/>
    <property type="match status" value="1"/>
</dbReference>
<evidence type="ECO:0000259" key="11">
    <source>
        <dbReference type="Pfam" id="PF05193"/>
    </source>
</evidence>
<dbReference type="FunFam" id="3.30.830.10:FF:000012">
    <property type="entry name" value="Protease 3"/>
    <property type="match status" value="1"/>
</dbReference>
<dbReference type="InterPro" id="IPR032632">
    <property type="entry name" value="Peptidase_M16_M"/>
</dbReference>
<comment type="similarity">
    <text evidence="2 8">Belongs to the peptidase M16 family.</text>
</comment>
<evidence type="ECO:0000256" key="1">
    <source>
        <dbReference type="ARBA" id="ARBA00001947"/>
    </source>
</evidence>
<evidence type="ECO:0000259" key="12">
    <source>
        <dbReference type="Pfam" id="PF16187"/>
    </source>
</evidence>
<dbReference type="PROSITE" id="PS00143">
    <property type="entry name" value="INSULINASE"/>
    <property type="match status" value="1"/>
</dbReference>
<gene>
    <name evidence="14" type="ORF">SISSUDRAFT_1045897</name>
</gene>
<evidence type="ECO:0000259" key="13">
    <source>
        <dbReference type="Pfam" id="PF22456"/>
    </source>
</evidence>
<reference evidence="14 15" key="1">
    <citation type="journal article" date="2016" name="Mol. Biol. Evol.">
        <title>Comparative Genomics of Early-Diverging Mushroom-Forming Fungi Provides Insights into the Origins of Lignocellulose Decay Capabilities.</title>
        <authorList>
            <person name="Nagy L.G."/>
            <person name="Riley R."/>
            <person name="Tritt A."/>
            <person name="Adam C."/>
            <person name="Daum C."/>
            <person name="Floudas D."/>
            <person name="Sun H."/>
            <person name="Yadav J.S."/>
            <person name="Pangilinan J."/>
            <person name="Larsson K.H."/>
            <person name="Matsuura K."/>
            <person name="Barry K."/>
            <person name="Labutti K."/>
            <person name="Kuo R."/>
            <person name="Ohm R.A."/>
            <person name="Bhattacharya S.S."/>
            <person name="Shirouzu T."/>
            <person name="Yoshinaga Y."/>
            <person name="Martin F.M."/>
            <person name="Grigoriev I.V."/>
            <person name="Hibbett D.S."/>
        </authorList>
    </citation>
    <scope>NUCLEOTIDE SEQUENCE [LARGE SCALE GENOMIC DNA]</scope>
    <source>
        <strain evidence="14 15">HHB10207 ss-3</strain>
    </source>
</reference>
<evidence type="ECO:0008006" key="16">
    <source>
        <dbReference type="Google" id="ProtNLM"/>
    </source>
</evidence>
<evidence type="ECO:0000256" key="9">
    <source>
        <dbReference type="SAM" id="MobiDB-lite"/>
    </source>
</evidence>
<dbReference type="InterPro" id="IPR011249">
    <property type="entry name" value="Metalloenz_LuxS/M16"/>
</dbReference>
<proteinExistence type="inferred from homology"/>
<dbReference type="Proteomes" id="UP000076798">
    <property type="component" value="Unassembled WGS sequence"/>
</dbReference>
<evidence type="ECO:0000256" key="4">
    <source>
        <dbReference type="ARBA" id="ARBA00022723"/>
    </source>
</evidence>
<dbReference type="InterPro" id="IPR011765">
    <property type="entry name" value="Pept_M16_N"/>
</dbReference>
<dbReference type="InterPro" id="IPR007863">
    <property type="entry name" value="Peptidase_M16_C"/>
</dbReference>
<dbReference type="GO" id="GO:0004222">
    <property type="term" value="F:metalloendopeptidase activity"/>
    <property type="evidence" value="ECO:0007669"/>
    <property type="project" value="InterPro"/>
</dbReference>
<dbReference type="GO" id="GO:0046872">
    <property type="term" value="F:metal ion binding"/>
    <property type="evidence" value="ECO:0007669"/>
    <property type="project" value="UniProtKB-KW"/>
</dbReference>
<keyword evidence="3" id="KW-0645">Protease</keyword>
<dbReference type="OrthoDB" id="952271at2759"/>
<evidence type="ECO:0000256" key="2">
    <source>
        <dbReference type="ARBA" id="ARBA00007261"/>
    </source>
</evidence>
<dbReference type="GO" id="GO:0005739">
    <property type="term" value="C:mitochondrion"/>
    <property type="evidence" value="ECO:0007669"/>
    <property type="project" value="TreeGrafter"/>
</dbReference>
<keyword evidence="7" id="KW-0482">Metalloprotease</keyword>
<dbReference type="GO" id="GO:0005829">
    <property type="term" value="C:cytosol"/>
    <property type="evidence" value="ECO:0007669"/>
    <property type="project" value="TreeGrafter"/>
</dbReference>
<evidence type="ECO:0000313" key="15">
    <source>
        <dbReference type="Proteomes" id="UP000076798"/>
    </source>
</evidence>
<feature type="domain" description="Peptidase M16 C-terminal" evidence="11">
    <location>
        <begin position="268"/>
        <end position="447"/>
    </location>
</feature>
<evidence type="ECO:0000259" key="10">
    <source>
        <dbReference type="Pfam" id="PF00675"/>
    </source>
</evidence>
<dbReference type="AlphaFoldDB" id="A0A166E757"/>
<sequence>MGSIPINPRENDWKYVPSRNKTPAYSVFSLPIQQSQQDDRQYRLIRLANGLRALLIHDPTADKAAAALDVSVGHLNDPDDMPGLAHFCEHLLFMGTEEYPSENEYSNFIASNGGSTNAYTAPSNTNYYFSVSSSHLHGALQRFAGFFHSPLFDPSCTARELNAVDSEHKKNLQSDGWRIFQLGKSLSKEGHKWRKFGSGNRESLLAAGRALSLPPAPASNKDDEVQSKDFLTATSATSSRVPSPAPSASSSSSLSDMEPDGGPAGRETRRRLVEWWESEYCAGRMKLAILGRDSLDALTDMAVELFTPVQNRGKDPSPMIRDSPLGPDEMGTIVFVKTVMDFRSLEICFPLEFQDPLYRSKPGSFIAHFIGHEGPGSLFSYLKRQGWAVGLSAGSTELGRGFDILRLNITLTPEGFASYRLVLNAAYKYLTLLRTAPFPAFYFTEQQKLSEMRFRFSEKRPADSYVSSLAAAMQKSYAPEHLLAGSKLLWDWREDEVRKALQNLTVHTGRVMLMGKSHDEIGLSNNWLKERWYKTEYQVQRLDSEVVEEAQILNDVPDLHLPGPNEFFPDNLEVEKLDVSEPLKRPLLIQESSLLAVWFKKDDQFWVPKANVLVDIQSPLASVTPRHAVLTRLIGELVTDALQEYSYDADLAGLKYSFSGYSHGFQLSLSGYNSKLSVLLEKILDTFRSLTVDPVRLSVIREQLKLEYENFKLDQPYNVGMFWMRYTLQERAWTPEEKLTELHLIEENEIQNFLNEILHRVFIKVLVHGNVLKSDALQVARKIENILQPRPLTPTEIGLERSLILNTGSNHVWSTAVPNESDVNSSLVYYCHVGDIKDESLRPLLSLLAHIIREPCFNQLRTKEQLGYIVSSSQVQSTGSMGLRIVVQSERDPSYLEGRVEAFFDDFRDILAEMPDEVFRGLKDGLITKKLEKLKNLNEEANRFWTHLTSGYNDFFRAANDAKALQDISKANILDHFMKFVHPSSTSRRKFSIHCRAQKAQSVKFTSLAAGEYLKRLKAAGFPVDEQLYLQLSAAEPPLDAVKTFWLNAFSEQPGFSSSSTAQELLRSLDDLAQEFPSSDPVSDTAVELHPRNTLISDLVSFKRSLHISTAATPVADFHDLSVSKF</sequence>
<dbReference type="FunFam" id="3.30.830.10:FF:000005">
    <property type="entry name" value="nardilysin isoform X1"/>
    <property type="match status" value="1"/>
</dbReference>
<dbReference type="SUPFAM" id="SSF63411">
    <property type="entry name" value="LuxS/MPP-like metallohydrolase"/>
    <property type="match status" value="4"/>
</dbReference>
<dbReference type="FunFam" id="3.30.830.10:FF:000003">
    <property type="entry name" value="Insulin-degrading enzyme"/>
    <property type="match status" value="1"/>
</dbReference>
<dbReference type="Gene3D" id="3.30.830.10">
    <property type="entry name" value="Metalloenzyme, LuxS/M16 peptidase-like"/>
    <property type="match status" value="4"/>
</dbReference>
<dbReference type="STRING" id="1314776.A0A166E757"/>
<organism evidence="14 15">
    <name type="scientific">Sistotremastrum suecicum HHB10207 ss-3</name>
    <dbReference type="NCBI Taxonomy" id="1314776"/>
    <lineage>
        <taxon>Eukaryota</taxon>
        <taxon>Fungi</taxon>
        <taxon>Dikarya</taxon>
        <taxon>Basidiomycota</taxon>
        <taxon>Agaricomycotina</taxon>
        <taxon>Agaricomycetes</taxon>
        <taxon>Sistotremastrales</taxon>
        <taxon>Sistotremastraceae</taxon>
        <taxon>Sistotremastrum</taxon>
    </lineage>
</organism>
<keyword evidence="5" id="KW-0378">Hydrolase</keyword>
<dbReference type="EMBL" id="KV428049">
    <property type="protein sequence ID" value="KZT39275.1"/>
    <property type="molecule type" value="Genomic_DNA"/>
</dbReference>
<dbReference type="Pfam" id="PF00675">
    <property type="entry name" value="Peptidase_M16"/>
    <property type="match status" value="1"/>
</dbReference>
<name>A0A166E757_9AGAM</name>
<feature type="region of interest" description="Disordered" evidence="9">
    <location>
        <begin position="233"/>
        <end position="266"/>
    </location>
</feature>
<dbReference type="InterPro" id="IPR001431">
    <property type="entry name" value="Pept_M16_Zn_BS"/>
</dbReference>
<evidence type="ECO:0000256" key="7">
    <source>
        <dbReference type="ARBA" id="ARBA00023049"/>
    </source>
</evidence>